<evidence type="ECO:0000256" key="4">
    <source>
        <dbReference type="SAM" id="SignalP"/>
    </source>
</evidence>
<feature type="signal peptide" evidence="4">
    <location>
        <begin position="1"/>
        <end position="18"/>
    </location>
</feature>
<dbReference type="GO" id="GO:0017004">
    <property type="term" value="P:cytochrome complex assembly"/>
    <property type="evidence" value="ECO:0007669"/>
    <property type="project" value="UniProtKB-KW"/>
</dbReference>
<dbReference type="Proteomes" id="UP000812270">
    <property type="component" value="Unassembled WGS sequence"/>
</dbReference>
<dbReference type="GO" id="GO:0016209">
    <property type="term" value="F:antioxidant activity"/>
    <property type="evidence" value="ECO:0007669"/>
    <property type="project" value="InterPro"/>
</dbReference>
<proteinExistence type="predicted"/>
<accession>A0A9E2W563</accession>
<sequence>MKLSVIGLAVLLPGTLLAQKKTDFSIKGKVGNINAPAMAYLSYRQGSQSISDSTKITNGKFAFKGSIEEPIQATLLFNYTGGGTNGKNVQRKTIYLEPGKMKIDGKDSLSTANVSGKINDDYQKLRIALKPTTDQMTAFMADYNAMPPEKQKDTAVRSVLDKKYNAIMEEQKTAYLSFIKSHNDNVVSLDALKRFGGSTPEYDVVAPLFKSFSENLKNSAAGKEYATMLTGLQNTAVGAMAPEFTLNDTLGNPVRLSSYRGKYVLVDFWASWCGPCRAENPNVVKSYAKFHDKGFDILGVSLDDETSKKNWLNAIRHDKLTWQQVSDLKGWDNEVAKLYVIKAIPQNVLLDPSGKIIAKNLRAEELEKKLSQLFPL</sequence>
<keyword evidence="2" id="KW-1015">Disulfide bond</keyword>
<dbReference type="GO" id="GO:0016491">
    <property type="term" value="F:oxidoreductase activity"/>
    <property type="evidence" value="ECO:0007669"/>
    <property type="project" value="InterPro"/>
</dbReference>
<feature type="chain" id="PRO_5039461630" evidence="4">
    <location>
        <begin position="19"/>
        <end position="376"/>
    </location>
</feature>
<feature type="domain" description="Thioredoxin" evidence="5">
    <location>
        <begin position="235"/>
        <end position="376"/>
    </location>
</feature>
<dbReference type="PROSITE" id="PS51352">
    <property type="entry name" value="THIOREDOXIN_2"/>
    <property type="match status" value="1"/>
</dbReference>
<evidence type="ECO:0000256" key="2">
    <source>
        <dbReference type="ARBA" id="ARBA00023157"/>
    </source>
</evidence>
<dbReference type="PANTHER" id="PTHR42852">
    <property type="entry name" value="THIOL:DISULFIDE INTERCHANGE PROTEIN DSBE"/>
    <property type="match status" value="1"/>
</dbReference>
<evidence type="ECO:0000256" key="1">
    <source>
        <dbReference type="ARBA" id="ARBA00022748"/>
    </source>
</evidence>
<dbReference type="InterPro" id="IPR000866">
    <property type="entry name" value="AhpC/TSA"/>
</dbReference>
<evidence type="ECO:0000259" key="5">
    <source>
        <dbReference type="PROSITE" id="PS51352"/>
    </source>
</evidence>
<dbReference type="InterPro" id="IPR017937">
    <property type="entry name" value="Thioredoxin_CS"/>
</dbReference>
<dbReference type="InterPro" id="IPR025380">
    <property type="entry name" value="DUF4369"/>
</dbReference>
<dbReference type="PROSITE" id="PS00194">
    <property type="entry name" value="THIOREDOXIN_1"/>
    <property type="match status" value="1"/>
</dbReference>
<dbReference type="AlphaFoldDB" id="A0A9E2W563"/>
<evidence type="ECO:0000256" key="3">
    <source>
        <dbReference type="ARBA" id="ARBA00023284"/>
    </source>
</evidence>
<dbReference type="InterPro" id="IPR013766">
    <property type="entry name" value="Thioredoxin_domain"/>
</dbReference>
<protein>
    <submittedName>
        <fullName evidence="6">AhpC/TSA family protein</fullName>
    </submittedName>
</protein>
<dbReference type="Pfam" id="PF14289">
    <property type="entry name" value="DUF4369"/>
    <property type="match status" value="1"/>
</dbReference>
<keyword evidence="3" id="KW-0676">Redox-active center</keyword>
<dbReference type="EMBL" id="JAHSPG010000018">
    <property type="protein sequence ID" value="MBV4360525.1"/>
    <property type="molecule type" value="Genomic_DNA"/>
</dbReference>
<keyword evidence="7" id="KW-1185">Reference proteome</keyword>
<reference evidence="6" key="1">
    <citation type="submission" date="2021-06" db="EMBL/GenBank/DDBJ databases">
        <authorList>
            <person name="Huq M.A."/>
        </authorList>
    </citation>
    <scope>NUCLEOTIDE SEQUENCE</scope>
    <source>
        <strain evidence="6">MAH-26</strain>
    </source>
</reference>
<comment type="caution">
    <text evidence="6">The sequence shown here is derived from an EMBL/GenBank/DDBJ whole genome shotgun (WGS) entry which is preliminary data.</text>
</comment>
<dbReference type="PANTHER" id="PTHR42852:SF6">
    <property type="entry name" value="THIOL:DISULFIDE INTERCHANGE PROTEIN DSBE"/>
    <property type="match status" value="1"/>
</dbReference>
<evidence type="ECO:0000313" key="7">
    <source>
        <dbReference type="Proteomes" id="UP000812270"/>
    </source>
</evidence>
<name>A0A9E2W563_9BACT</name>
<gene>
    <name evidence="6" type="ORF">KTO63_25400</name>
</gene>
<dbReference type="CDD" id="cd02966">
    <property type="entry name" value="TlpA_like_family"/>
    <property type="match status" value="1"/>
</dbReference>
<organism evidence="6 7">
    <name type="scientific">Pinibacter aurantiacus</name>
    <dbReference type="NCBI Taxonomy" id="2851599"/>
    <lineage>
        <taxon>Bacteria</taxon>
        <taxon>Pseudomonadati</taxon>
        <taxon>Bacteroidota</taxon>
        <taxon>Chitinophagia</taxon>
        <taxon>Chitinophagales</taxon>
        <taxon>Chitinophagaceae</taxon>
        <taxon>Pinibacter</taxon>
    </lineage>
</organism>
<dbReference type="Pfam" id="PF00578">
    <property type="entry name" value="AhpC-TSA"/>
    <property type="match status" value="1"/>
</dbReference>
<dbReference type="RefSeq" id="WP_217794991.1">
    <property type="nucleotide sequence ID" value="NZ_JAHSPG010000018.1"/>
</dbReference>
<keyword evidence="4" id="KW-0732">Signal</keyword>
<dbReference type="InterPro" id="IPR050553">
    <property type="entry name" value="Thioredoxin_ResA/DsbE_sf"/>
</dbReference>
<keyword evidence="1" id="KW-0201">Cytochrome c-type biogenesis</keyword>
<evidence type="ECO:0000313" key="6">
    <source>
        <dbReference type="EMBL" id="MBV4360525.1"/>
    </source>
</evidence>